<dbReference type="Proteomes" id="UP001283361">
    <property type="component" value="Unassembled WGS sequence"/>
</dbReference>
<gene>
    <name evidence="1" type="ORF">RRG08_025094</name>
</gene>
<proteinExistence type="predicted"/>
<organism evidence="1 2">
    <name type="scientific">Elysia crispata</name>
    <name type="common">lettuce slug</name>
    <dbReference type="NCBI Taxonomy" id="231223"/>
    <lineage>
        <taxon>Eukaryota</taxon>
        <taxon>Metazoa</taxon>
        <taxon>Spiralia</taxon>
        <taxon>Lophotrochozoa</taxon>
        <taxon>Mollusca</taxon>
        <taxon>Gastropoda</taxon>
        <taxon>Heterobranchia</taxon>
        <taxon>Euthyneura</taxon>
        <taxon>Panpulmonata</taxon>
        <taxon>Sacoglossa</taxon>
        <taxon>Placobranchoidea</taxon>
        <taxon>Plakobranchidae</taxon>
        <taxon>Elysia</taxon>
    </lineage>
</organism>
<dbReference type="EMBL" id="JAWDGP010001769">
    <property type="protein sequence ID" value="KAK3788367.1"/>
    <property type="molecule type" value="Genomic_DNA"/>
</dbReference>
<accession>A0AAE1AKE1</accession>
<evidence type="ECO:0000313" key="1">
    <source>
        <dbReference type="EMBL" id="KAK3788367.1"/>
    </source>
</evidence>
<comment type="caution">
    <text evidence="1">The sequence shown here is derived from an EMBL/GenBank/DDBJ whole genome shotgun (WGS) entry which is preliminary data.</text>
</comment>
<keyword evidence="2" id="KW-1185">Reference proteome</keyword>
<sequence>MMKWGPTQVSTSEERGMCRWCHNDGPTLMRVCRVCWTAALHRGAMMQHRSVTAVVISPSWPPSVKIMAIWIGSTISRLRLDGLPGLLS</sequence>
<protein>
    <submittedName>
        <fullName evidence="1">Uncharacterized protein</fullName>
    </submittedName>
</protein>
<evidence type="ECO:0000313" key="2">
    <source>
        <dbReference type="Proteomes" id="UP001283361"/>
    </source>
</evidence>
<name>A0AAE1AKE1_9GAST</name>
<reference evidence="1" key="1">
    <citation type="journal article" date="2023" name="G3 (Bethesda)">
        <title>A reference genome for the long-term kleptoplast-retaining sea slug Elysia crispata morphotype clarki.</title>
        <authorList>
            <person name="Eastman K.E."/>
            <person name="Pendleton A.L."/>
            <person name="Shaikh M.A."/>
            <person name="Suttiyut T."/>
            <person name="Ogas R."/>
            <person name="Tomko P."/>
            <person name="Gavelis G."/>
            <person name="Widhalm J.R."/>
            <person name="Wisecaver J.H."/>
        </authorList>
    </citation>
    <scope>NUCLEOTIDE SEQUENCE</scope>
    <source>
        <strain evidence="1">ECLA1</strain>
    </source>
</reference>
<dbReference type="AlphaFoldDB" id="A0AAE1AKE1"/>